<accession>A0ABS9MMR6</accession>
<proteinExistence type="predicted"/>
<dbReference type="PANTHER" id="PTHR46797:SF2">
    <property type="entry name" value="TRANSCRIPTIONAL REGULATOR"/>
    <property type="match status" value="1"/>
</dbReference>
<keyword evidence="1" id="KW-0238">DNA-binding</keyword>
<dbReference type="SMART" id="SM00530">
    <property type="entry name" value="HTH_XRE"/>
    <property type="match status" value="1"/>
</dbReference>
<evidence type="ECO:0000313" key="3">
    <source>
        <dbReference type="EMBL" id="MCG4611823.1"/>
    </source>
</evidence>
<dbReference type="EMBL" id="JAKNHQ010000023">
    <property type="protein sequence ID" value="MCG4611823.1"/>
    <property type="molecule type" value="Genomic_DNA"/>
</dbReference>
<sequence length="102" mass="11437">MDIGISFKNLREGKGKSVYALSKETGVSENHIHSIEKGSTQPSVAILERLLNALGVTLPEFFNEDREVLYPSAYERELIASVRKLDGEQAHVLLQLAKWLEL</sequence>
<dbReference type="Pfam" id="PF01381">
    <property type="entry name" value="HTH_3"/>
    <property type="match status" value="1"/>
</dbReference>
<dbReference type="InterPro" id="IPR010982">
    <property type="entry name" value="Lambda_DNA-bd_dom_sf"/>
</dbReference>
<dbReference type="PANTHER" id="PTHR46797">
    <property type="entry name" value="HTH-TYPE TRANSCRIPTIONAL REGULATOR"/>
    <property type="match status" value="1"/>
</dbReference>
<dbReference type="Gene3D" id="1.10.260.40">
    <property type="entry name" value="lambda repressor-like DNA-binding domains"/>
    <property type="match status" value="1"/>
</dbReference>
<comment type="caution">
    <text evidence="3">The sequence shown here is derived from an EMBL/GenBank/DDBJ whole genome shotgun (WGS) entry which is preliminary data.</text>
</comment>
<dbReference type="SUPFAM" id="SSF47413">
    <property type="entry name" value="lambda repressor-like DNA-binding domains"/>
    <property type="match status" value="1"/>
</dbReference>
<dbReference type="Proteomes" id="UP001298681">
    <property type="component" value="Unassembled WGS sequence"/>
</dbReference>
<evidence type="ECO:0000313" key="4">
    <source>
        <dbReference type="Proteomes" id="UP001298681"/>
    </source>
</evidence>
<evidence type="ECO:0000259" key="2">
    <source>
        <dbReference type="PROSITE" id="PS50943"/>
    </source>
</evidence>
<dbReference type="InterPro" id="IPR001387">
    <property type="entry name" value="Cro/C1-type_HTH"/>
</dbReference>
<reference evidence="3 4" key="1">
    <citation type="submission" date="2022-01" db="EMBL/GenBank/DDBJ databases">
        <title>Collection of gut derived symbiotic bacterial strains cultured from healthy donors.</title>
        <authorList>
            <person name="Lin H."/>
            <person name="Kohout C."/>
            <person name="Waligurski E."/>
            <person name="Pamer E.G."/>
        </authorList>
    </citation>
    <scope>NUCLEOTIDE SEQUENCE [LARGE SCALE GENOMIC DNA]</scope>
    <source>
        <strain evidence="3 4">DFI.7.58</strain>
    </source>
</reference>
<organism evidence="3 4">
    <name type="scientific">Anaeromassilibacillus senegalensis</name>
    <dbReference type="NCBI Taxonomy" id="1673717"/>
    <lineage>
        <taxon>Bacteria</taxon>
        <taxon>Bacillati</taxon>
        <taxon>Bacillota</taxon>
        <taxon>Clostridia</taxon>
        <taxon>Eubacteriales</taxon>
        <taxon>Acutalibacteraceae</taxon>
        <taxon>Anaeromassilibacillus</taxon>
    </lineage>
</organism>
<protein>
    <submittedName>
        <fullName evidence="3">Helix-turn-helix domain-containing protein</fullName>
    </submittedName>
</protein>
<dbReference type="InterPro" id="IPR050807">
    <property type="entry name" value="TransReg_Diox_bact_type"/>
</dbReference>
<feature type="domain" description="HTH cro/C1-type" evidence="2">
    <location>
        <begin position="7"/>
        <end position="61"/>
    </location>
</feature>
<gene>
    <name evidence="3" type="ORF">L0P57_12880</name>
</gene>
<dbReference type="CDD" id="cd00093">
    <property type="entry name" value="HTH_XRE"/>
    <property type="match status" value="1"/>
</dbReference>
<dbReference type="RefSeq" id="WP_087235004.1">
    <property type="nucleotide sequence ID" value="NZ_JAKNHQ010000023.1"/>
</dbReference>
<name>A0ABS9MMR6_9FIRM</name>
<dbReference type="PROSITE" id="PS50943">
    <property type="entry name" value="HTH_CROC1"/>
    <property type="match status" value="1"/>
</dbReference>
<keyword evidence="4" id="KW-1185">Reference proteome</keyword>
<evidence type="ECO:0000256" key="1">
    <source>
        <dbReference type="ARBA" id="ARBA00023125"/>
    </source>
</evidence>